<evidence type="ECO:0000313" key="2">
    <source>
        <dbReference type="WBParaSite" id="JU765_v2.g3301.t1"/>
    </source>
</evidence>
<sequence>MIFELICLFVGYYLLYSFYLKRKDLPPGPTPLPILGNLLSIDNNQIEPALKNWTKKYGDIYTIWYGHVPVVLLNDLKTIIETFQKDGEAYSGRFYTKGFAYLTNGYGGVTFSDGPLWREHRRFALRVFRDFGLGKNLMQERILAVVESLIDDVKNDVKNGKNIVSLLDDIDRGVGSVITLLMFGYRFSRDENENFRTYKNLNQKILEHLVGFRWRVVDEAKKDADELAKFYYDEINKHRANIDFDSHEEPTDYVDAYLREQHKLEKTGENQHTFT</sequence>
<dbReference type="WBParaSite" id="JU765_v2.g3301.t1">
    <property type="protein sequence ID" value="JU765_v2.g3301.t1"/>
    <property type="gene ID" value="JU765_v2.g3301"/>
</dbReference>
<organism evidence="1 2">
    <name type="scientific">Panagrolaimus sp. JU765</name>
    <dbReference type="NCBI Taxonomy" id="591449"/>
    <lineage>
        <taxon>Eukaryota</taxon>
        <taxon>Metazoa</taxon>
        <taxon>Ecdysozoa</taxon>
        <taxon>Nematoda</taxon>
        <taxon>Chromadorea</taxon>
        <taxon>Rhabditida</taxon>
        <taxon>Tylenchina</taxon>
        <taxon>Panagrolaimomorpha</taxon>
        <taxon>Panagrolaimoidea</taxon>
        <taxon>Panagrolaimidae</taxon>
        <taxon>Panagrolaimus</taxon>
    </lineage>
</organism>
<protein>
    <submittedName>
        <fullName evidence="2">Cytochrome P450</fullName>
    </submittedName>
</protein>
<evidence type="ECO:0000313" key="1">
    <source>
        <dbReference type="Proteomes" id="UP000887576"/>
    </source>
</evidence>
<reference evidence="2" key="1">
    <citation type="submission" date="2022-11" db="UniProtKB">
        <authorList>
            <consortium name="WormBaseParasite"/>
        </authorList>
    </citation>
    <scope>IDENTIFICATION</scope>
</reference>
<accession>A0AC34R4L1</accession>
<dbReference type="Proteomes" id="UP000887576">
    <property type="component" value="Unplaced"/>
</dbReference>
<name>A0AC34R4L1_9BILA</name>
<proteinExistence type="predicted"/>